<dbReference type="RefSeq" id="WP_175557881.1">
    <property type="nucleotide sequence ID" value="NZ_FOVW01000005.1"/>
</dbReference>
<keyword evidence="2" id="KW-0808">Transferase</keyword>
<protein>
    <submittedName>
        <fullName evidence="5">7-keto-8-aminopelargonate synthetase</fullName>
    </submittedName>
</protein>
<keyword evidence="3" id="KW-0663">Pyridoxal phosphate</keyword>
<dbReference type="GO" id="GO:0008710">
    <property type="term" value="F:8-amino-7-oxononanoate synthase activity"/>
    <property type="evidence" value="ECO:0007669"/>
    <property type="project" value="TreeGrafter"/>
</dbReference>
<evidence type="ECO:0000256" key="2">
    <source>
        <dbReference type="ARBA" id="ARBA00022679"/>
    </source>
</evidence>
<sequence length="353" mass="38901">MKPQYIRKGIDRVIEIEGKSFLYFSGTSYLGIGQNVEFLEVLAKNLFDLGSNHGQSRVNNIRLKIFDEFEEFFAQEAKAPKSAILSSGYLAGIAATQYLAASTEEIWIAPNTHAAVIPNGYSSGTQLNFNQWKKACQEQASQLFGKKILLIGNAVDPLLGEIHDYSWVKDLAEKNSISLLIDDSHAFGVLGRGVFGTYAQWQNPAIRLVVSGSLGKALALPAGIILGSEESIDAIKSTPLYGGASPGSPAHLHTFMETQSIYEKSKSQLQDYCGIFAQEISGFKGIKGSRNFPAFIIEKVDWVSKLENAGIIISSFPYPTQSSPHINRIVISAFHEFDDLFYLVNTLYQLQKE</sequence>
<dbReference type="InterPro" id="IPR004839">
    <property type="entry name" value="Aminotransferase_I/II_large"/>
</dbReference>
<evidence type="ECO:0000313" key="6">
    <source>
        <dbReference type="Proteomes" id="UP000199564"/>
    </source>
</evidence>
<dbReference type="PANTHER" id="PTHR13693:SF100">
    <property type="entry name" value="8-AMINO-7-OXONONANOATE SYNTHASE"/>
    <property type="match status" value="1"/>
</dbReference>
<accession>A0A1I5G3N7</accession>
<organism evidence="5 6">
    <name type="scientific">Algoriphagus ornithinivorans</name>
    <dbReference type="NCBI Taxonomy" id="226506"/>
    <lineage>
        <taxon>Bacteria</taxon>
        <taxon>Pseudomonadati</taxon>
        <taxon>Bacteroidota</taxon>
        <taxon>Cytophagia</taxon>
        <taxon>Cytophagales</taxon>
        <taxon>Cyclobacteriaceae</taxon>
        <taxon>Algoriphagus</taxon>
    </lineage>
</organism>
<dbReference type="Proteomes" id="UP000199564">
    <property type="component" value="Unassembled WGS sequence"/>
</dbReference>
<dbReference type="InterPro" id="IPR015421">
    <property type="entry name" value="PyrdxlP-dep_Trfase_major"/>
</dbReference>
<proteinExistence type="predicted"/>
<feature type="domain" description="Aminotransferase class I/classII large" evidence="4">
    <location>
        <begin position="42"/>
        <end position="342"/>
    </location>
</feature>
<dbReference type="Pfam" id="PF00155">
    <property type="entry name" value="Aminotran_1_2"/>
    <property type="match status" value="1"/>
</dbReference>
<evidence type="ECO:0000256" key="3">
    <source>
        <dbReference type="ARBA" id="ARBA00022898"/>
    </source>
</evidence>
<evidence type="ECO:0000256" key="1">
    <source>
        <dbReference type="ARBA" id="ARBA00001933"/>
    </source>
</evidence>
<evidence type="ECO:0000313" key="5">
    <source>
        <dbReference type="EMBL" id="SFO30602.1"/>
    </source>
</evidence>
<keyword evidence="6" id="KW-1185">Reference proteome</keyword>
<dbReference type="InterPro" id="IPR015422">
    <property type="entry name" value="PyrdxlP-dep_Trfase_small"/>
</dbReference>
<name>A0A1I5G3N7_9BACT</name>
<comment type="cofactor">
    <cofactor evidence="1">
        <name>pyridoxal 5'-phosphate</name>
        <dbReference type="ChEBI" id="CHEBI:597326"/>
    </cofactor>
</comment>
<evidence type="ECO:0000259" key="4">
    <source>
        <dbReference type="Pfam" id="PF00155"/>
    </source>
</evidence>
<reference evidence="6" key="1">
    <citation type="submission" date="2016-10" db="EMBL/GenBank/DDBJ databases">
        <authorList>
            <person name="Varghese N."/>
            <person name="Submissions S."/>
        </authorList>
    </citation>
    <scope>NUCLEOTIDE SEQUENCE [LARGE SCALE GENOMIC DNA]</scope>
    <source>
        <strain evidence="6">DSM 15282</strain>
    </source>
</reference>
<gene>
    <name evidence="5" type="ORF">SAMN04488519_105191</name>
</gene>
<dbReference type="STRING" id="226506.SAMN04488519_105191"/>
<dbReference type="InterPro" id="IPR015424">
    <property type="entry name" value="PyrdxlP-dep_Trfase"/>
</dbReference>
<dbReference type="InterPro" id="IPR050087">
    <property type="entry name" value="AON_synthase_class-II"/>
</dbReference>
<dbReference type="PANTHER" id="PTHR13693">
    <property type="entry name" value="CLASS II AMINOTRANSFERASE/8-AMINO-7-OXONONANOATE SYNTHASE"/>
    <property type="match status" value="1"/>
</dbReference>
<dbReference type="AlphaFoldDB" id="A0A1I5G3N7"/>
<dbReference type="GO" id="GO:0009102">
    <property type="term" value="P:biotin biosynthetic process"/>
    <property type="evidence" value="ECO:0007669"/>
    <property type="project" value="TreeGrafter"/>
</dbReference>
<dbReference type="Gene3D" id="3.40.640.10">
    <property type="entry name" value="Type I PLP-dependent aspartate aminotransferase-like (Major domain)"/>
    <property type="match status" value="1"/>
</dbReference>
<dbReference type="GO" id="GO:0030170">
    <property type="term" value="F:pyridoxal phosphate binding"/>
    <property type="evidence" value="ECO:0007669"/>
    <property type="project" value="InterPro"/>
</dbReference>
<dbReference type="SUPFAM" id="SSF53383">
    <property type="entry name" value="PLP-dependent transferases"/>
    <property type="match status" value="1"/>
</dbReference>
<dbReference type="EMBL" id="FOVW01000005">
    <property type="protein sequence ID" value="SFO30602.1"/>
    <property type="molecule type" value="Genomic_DNA"/>
</dbReference>
<dbReference type="Gene3D" id="3.90.1150.10">
    <property type="entry name" value="Aspartate Aminotransferase, domain 1"/>
    <property type="match status" value="1"/>
</dbReference>